<proteinExistence type="predicted"/>
<keyword evidence="2" id="KW-0863">Zinc-finger</keyword>
<dbReference type="InterPro" id="IPR000058">
    <property type="entry name" value="Znf_AN1"/>
</dbReference>
<dbReference type="EMBL" id="MK071981">
    <property type="protein sequence ID" value="AYV75812.1"/>
    <property type="molecule type" value="Genomic_DNA"/>
</dbReference>
<evidence type="ECO:0000256" key="1">
    <source>
        <dbReference type="ARBA" id="ARBA00022723"/>
    </source>
</evidence>
<name>A0A3G4ZLS7_9VIRU</name>
<dbReference type="Gene3D" id="4.10.1110.10">
    <property type="entry name" value="AN1-like Zinc finger"/>
    <property type="match status" value="2"/>
</dbReference>
<keyword evidence="1" id="KW-0479">Metal-binding</keyword>
<evidence type="ECO:0000313" key="5">
    <source>
        <dbReference type="EMBL" id="AYV75812.1"/>
    </source>
</evidence>
<dbReference type="InterPro" id="IPR035896">
    <property type="entry name" value="AN1-like_Znf"/>
</dbReference>
<dbReference type="GO" id="GO:0008270">
    <property type="term" value="F:zinc ion binding"/>
    <property type="evidence" value="ECO:0007669"/>
    <property type="project" value="UniProtKB-KW"/>
</dbReference>
<evidence type="ECO:0000259" key="4">
    <source>
        <dbReference type="PROSITE" id="PS51039"/>
    </source>
</evidence>
<reference evidence="5" key="1">
    <citation type="submission" date="2018-10" db="EMBL/GenBank/DDBJ databases">
        <title>Hidden diversity of soil giant viruses.</title>
        <authorList>
            <person name="Schulz F."/>
            <person name="Alteio L."/>
            <person name="Goudeau D."/>
            <person name="Ryan E.M."/>
            <person name="Malmstrom R.R."/>
            <person name="Blanchard J."/>
            <person name="Woyke T."/>
        </authorList>
    </citation>
    <scope>NUCLEOTIDE SEQUENCE</scope>
    <source>
        <strain evidence="5">TEV1</strain>
    </source>
</reference>
<dbReference type="SUPFAM" id="SSF118310">
    <property type="entry name" value="AN1-like Zinc finger"/>
    <property type="match status" value="2"/>
</dbReference>
<dbReference type="PROSITE" id="PS51039">
    <property type="entry name" value="ZF_AN1"/>
    <property type="match status" value="1"/>
</dbReference>
<dbReference type="PANTHER" id="PTHR14677:SF20">
    <property type="entry name" value="ZINC FINGER AN1-TYPE CONTAINING 2A-RELATED"/>
    <property type="match status" value="1"/>
</dbReference>
<gene>
    <name evidence="5" type="ORF">Terrestrivirus3_81</name>
</gene>
<protein>
    <submittedName>
        <fullName evidence="5">Putative AN1-type zinc finger protein 2A-like</fullName>
    </submittedName>
</protein>
<sequence>MEFPDLGSQCSVKQCGQLDFLPFKCNRCNQIFCLDHMKYDNHQCPVKKDNVIKEIKTNINPYKKCIMCKAKQPIPYKCSKCSCVVCLKHRFPDDHKCLSTLVF</sequence>
<dbReference type="PANTHER" id="PTHR14677">
    <property type="entry name" value="ARSENITE INDUCUBLE RNA ASSOCIATED PROTEIN AIP-1-RELATED"/>
    <property type="match status" value="1"/>
</dbReference>
<dbReference type="Pfam" id="PF01428">
    <property type="entry name" value="zf-AN1"/>
    <property type="match status" value="2"/>
</dbReference>
<keyword evidence="3" id="KW-0862">Zinc</keyword>
<feature type="domain" description="AN1-type" evidence="4">
    <location>
        <begin position="4"/>
        <end position="52"/>
    </location>
</feature>
<evidence type="ECO:0000256" key="2">
    <source>
        <dbReference type="ARBA" id="ARBA00022771"/>
    </source>
</evidence>
<dbReference type="SMART" id="SM00154">
    <property type="entry name" value="ZnF_AN1"/>
    <property type="match status" value="2"/>
</dbReference>
<accession>A0A3G4ZLS7</accession>
<organism evidence="5">
    <name type="scientific">Terrestrivirus sp</name>
    <dbReference type="NCBI Taxonomy" id="2487775"/>
    <lineage>
        <taxon>Viruses</taxon>
        <taxon>Varidnaviria</taxon>
        <taxon>Bamfordvirae</taxon>
        <taxon>Nucleocytoviricota</taxon>
        <taxon>Megaviricetes</taxon>
        <taxon>Imitervirales</taxon>
        <taxon>Mimiviridae</taxon>
        <taxon>Klosneuvirinae</taxon>
    </lineage>
</organism>
<evidence type="ECO:0000256" key="3">
    <source>
        <dbReference type="ARBA" id="ARBA00022833"/>
    </source>
</evidence>